<protein>
    <recommendedName>
        <fullName evidence="4 14">Phosphatidylglycerol lysyltransferase</fullName>
        <ecNumber evidence="3 14">2.3.2.3</ecNumber>
    </recommendedName>
    <alternativeName>
        <fullName evidence="12 14">Lysylphosphatidylglycerol synthase</fullName>
    </alternativeName>
</protein>
<evidence type="ECO:0000313" key="16">
    <source>
        <dbReference type="EMBL" id="KIU22613.1"/>
    </source>
</evidence>
<evidence type="ECO:0000256" key="7">
    <source>
        <dbReference type="ARBA" id="ARBA00022692"/>
    </source>
</evidence>
<evidence type="ECO:0000256" key="2">
    <source>
        <dbReference type="ARBA" id="ARBA00008627"/>
    </source>
</evidence>
<keyword evidence="9 14" id="KW-0443">Lipid metabolism</keyword>
<dbReference type="GO" id="GO:0050071">
    <property type="term" value="F:phosphatidylglycerol lysyltransferase activity"/>
    <property type="evidence" value="ECO:0007669"/>
    <property type="project" value="UniProtKB-EC"/>
</dbReference>
<evidence type="ECO:0000256" key="6">
    <source>
        <dbReference type="ARBA" id="ARBA00022679"/>
    </source>
</evidence>
<feature type="transmembrane region" description="Helical" evidence="14">
    <location>
        <begin position="808"/>
        <end position="828"/>
    </location>
</feature>
<accession>A0A0D1JMX9</accession>
<dbReference type="InterPro" id="IPR022791">
    <property type="entry name" value="L-PG_synthase/AglD"/>
</dbReference>
<dbReference type="Pfam" id="PF03706">
    <property type="entry name" value="LPG_synthase_TM"/>
    <property type="match status" value="1"/>
</dbReference>
<feature type="transmembrane region" description="Helical" evidence="14">
    <location>
        <begin position="378"/>
        <end position="395"/>
    </location>
</feature>
<proteinExistence type="inferred from homology"/>
<feature type="transmembrane region" description="Helical" evidence="14">
    <location>
        <begin position="432"/>
        <end position="454"/>
    </location>
</feature>
<reference evidence="16 17" key="1">
    <citation type="journal article" date="2015" name="Microbiology (Mosc.)">
        <title>Genomics of the Weissella cibaria species with an examination of its metabolic traits.</title>
        <authorList>
            <person name="Lynch K.M."/>
            <person name="Lucid A."/>
            <person name="Arendt E.K."/>
            <person name="Sleator R.D."/>
            <person name="Lucey B."/>
            <person name="Coffey A."/>
        </authorList>
    </citation>
    <scope>NUCLEOTIDE SEQUENCE [LARGE SCALE GENOMIC DNA]</scope>
    <source>
        <strain evidence="16 17">MG1</strain>
    </source>
</reference>
<feature type="domain" description="Phosphatidylglycerol lysyltransferase C-terminal" evidence="15">
    <location>
        <begin position="519"/>
        <end position="810"/>
    </location>
</feature>
<organism evidence="16 17">
    <name type="scientific">Weissella cibaria</name>
    <dbReference type="NCBI Taxonomy" id="137591"/>
    <lineage>
        <taxon>Bacteria</taxon>
        <taxon>Bacillati</taxon>
        <taxon>Bacillota</taxon>
        <taxon>Bacilli</taxon>
        <taxon>Lactobacillales</taxon>
        <taxon>Lactobacillaceae</taxon>
        <taxon>Weissella</taxon>
    </lineage>
</organism>
<evidence type="ECO:0000256" key="12">
    <source>
        <dbReference type="ARBA" id="ARBA00031899"/>
    </source>
</evidence>
<evidence type="ECO:0000256" key="4">
    <source>
        <dbReference type="ARBA" id="ARBA00021546"/>
    </source>
</evidence>
<comment type="function">
    <text evidence="14">Catalyzes the transfer of a lysyl group from L-lysyl-tRNA(Lys) to membrane-bound phosphatidylglycerol (PG), which produces lysylphosphatidylglycerol (LPG), a major component of the bacterial membrane with a positive net charge. LPG synthesis contributes to bacterial virulence as it is involved in the resistance mechanism against cationic antimicrobial peptides (CAMP) produces by the host's immune system (defensins, cathelicidins) and by the competing microorganisms.</text>
</comment>
<evidence type="ECO:0000256" key="5">
    <source>
        <dbReference type="ARBA" id="ARBA00022475"/>
    </source>
</evidence>
<dbReference type="Proteomes" id="UP000032287">
    <property type="component" value="Unassembled WGS sequence"/>
</dbReference>
<keyword evidence="16" id="KW-0012">Acyltransferase</keyword>
<comment type="caution">
    <text evidence="16">The sequence shown here is derived from an EMBL/GenBank/DDBJ whole genome shotgun (WGS) entry which is preliminary data.</text>
</comment>
<dbReference type="PANTHER" id="PTHR34697:SF2">
    <property type="entry name" value="PHOSPHATIDYLGLYCEROL LYSYLTRANSFERASE"/>
    <property type="match status" value="1"/>
</dbReference>
<dbReference type="RefSeq" id="WP_043710488.1">
    <property type="nucleotide sequence ID" value="NZ_JALOCT010000002.1"/>
</dbReference>
<evidence type="ECO:0000256" key="11">
    <source>
        <dbReference type="ARBA" id="ARBA00023251"/>
    </source>
</evidence>
<dbReference type="AlphaFoldDB" id="A0A0D1JMX9"/>
<dbReference type="PANTHER" id="PTHR34697">
    <property type="entry name" value="PHOSPHATIDYLGLYCEROL LYSYLTRANSFERASE"/>
    <property type="match status" value="1"/>
</dbReference>
<feature type="transmembrane region" description="Helical" evidence="14">
    <location>
        <begin position="313"/>
        <end position="331"/>
    </location>
</feature>
<comment type="similarity">
    <text evidence="2 14">Belongs to the LPG synthase family.</text>
</comment>
<keyword evidence="11 14" id="KW-0046">Antibiotic resistance</keyword>
<dbReference type="EMBL" id="JWHU01000001">
    <property type="protein sequence ID" value="KIU22613.1"/>
    <property type="molecule type" value="Genomic_DNA"/>
</dbReference>
<dbReference type="GO" id="GO:0005886">
    <property type="term" value="C:plasma membrane"/>
    <property type="evidence" value="ECO:0007669"/>
    <property type="project" value="UniProtKB-SubCell"/>
</dbReference>
<keyword evidence="10 14" id="KW-0472">Membrane</keyword>
<dbReference type="GO" id="GO:0006629">
    <property type="term" value="P:lipid metabolic process"/>
    <property type="evidence" value="ECO:0007669"/>
    <property type="project" value="UniProtKB-KW"/>
</dbReference>
<sequence length="836" mass="93769">MNQKWHNIRRVMIIAVAFVALFELGAVIKRMPLKILLAIFAEIPIGLLIGIFVIGILTASVGVSYNWAYKRLLSPTDPKHYWLSSWLINAFDNAFGVADFVVMWFQNRLFDDNRTERSATLHRSWWLSTSGLAVVSLLSLIATGIYWSHTAVVNYAPWLLVAIALPFIGLIVSHFRHRNSLPFSASDYARIFAASLATWVANTAGFLLIGALFQMPIAIWSVMPLFIAARTFGIVTLVPGGWGTFDIFAFIGLQTLGMDPAVIFLWILFYRVAYTIVPFIIAVIIAATRALRETNRKFRGVPSVIVRSMLQKAVTVLLYFSGITLIIAGALPGTLQSFHLLRHLSPWTSGFLLQVPNIFIGFTLIIAGRGIANKVKRAYWPTLILLAISLGYVAISHEHVQPLVLLGALFIGTLFIKPTLTRVQFIYSWENRLVDGVIYGGLFIAYLTIGVANLPAVSHRFHVRTSGFFLVPSLHWWLIGFIAIAIVSLGVLGFIAYMQGRTQLLGEALDEDRVNQVLARGDNHYTNLIFLGDKRLFYYRPDQSETDTVAIQFRLVNNKAAVMSDPFGDSADFQAALAAFISEADRLGYTPIFYEVSEKIAMMVHEFGYNFMKLGEEAWVDTPSFKTAGKKFANIRSEINQATAAGFTYEVLQPPFSDTLLQELRQISDEWLHGREEKGYSLGFFDNHYLQRGGIGVLKAPDGHIVAFATLVTSETENQMTVDLMRFTSESPNGTMDVLFVKTFEYARDAGYNTFNLGMSPLSNVGLHEQSFIRERVANLIYQFGSKIYSFEGLRHYKHKFASDWQPYYIGYSNHSNIAFVMIALLLIDNPGVDLD</sequence>
<evidence type="ECO:0000259" key="15">
    <source>
        <dbReference type="Pfam" id="PF09924"/>
    </source>
</evidence>
<dbReference type="Pfam" id="PF09924">
    <property type="entry name" value="LPG_synthase_C"/>
    <property type="match status" value="1"/>
</dbReference>
<keyword evidence="5" id="KW-1003">Cell membrane</keyword>
<feature type="transmembrane region" description="Helical" evidence="14">
    <location>
        <begin position="273"/>
        <end position="292"/>
    </location>
</feature>
<dbReference type="eggNOG" id="COG2898">
    <property type="taxonomic scope" value="Bacteria"/>
</dbReference>
<feature type="transmembrane region" description="Helical" evidence="14">
    <location>
        <begin position="351"/>
        <end position="371"/>
    </location>
</feature>
<evidence type="ECO:0000256" key="10">
    <source>
        <dbReference type="ARBA" id="ARBA00023136"/>
    </source>
</evidence>
<dbReference type="InterPro" id="IPR024320">
    <property type="entry name" value="LPG_synthase_C"/>
</dbReference>
<evidence type="ECO:0000256" key="9">
    <source>
        <dbReference type="ARBA" id="ARBA00023098"/>
    </source>
</evidence>
<evidence type="ECO:0000256" key="13">
    <source>
        <dbReference type="ARBA" id="ARBA00047540"/>
    </source>
</evidence>
<dbReference type="NCBIfam" id="NF033480">
    <property type="entry name" value="bifunc_MprF"/>
    <property type="match status" value="1"/>
</dbReference>
<dbReference type="eggNOG" id="COG0392">
    <property type="taxonomic scope" value="Bacteria"/>
</dbReference>
<keyword evidence="6 14" id="KW-0808">Transferase</keyword>
<feature type="transmembrane region" description="Helical" evidence="14">
    <location>
        <begin position="35"/>
        <end position="61"/>
    </location>
</feature>
<comment type="caution">
    <text evidence="14">Lacks conserved residue(s) required for the propagation of feature annotation.</text>
</comment>
<feature type="transmembrane region" description="Helical" evidence="14">
    <location>
        <begin position="188"/>
        <end position="211"/>
    </location>
</feature>
<feature type="transmembrane region" description="Helical" evidence="14">
    <location>
        <begin position="401"/>
        <end position="420"/>
    </location>
</feature>
<feature type="transmembrane region" description="Helical" evidence="14">
    <location>
        <begin position="81"/>
        <end position="105"/>
    </location>
</feature>
<feature type="transmembrane region" description="Helical" evidence="14">
    <location>
        <begin position="12"/>
        <end position="28"/>
    </location>
</feature>
<dbReference type="EC" id="2.3.2.3" evidence="3 14"/>
<feature type="transmembrane region" description="Helical" evidence="14">
    <location>
        <begin position="155"/>
        <end position="176"/>
    </location>
</feature>
<gene>
    <name evidence="14 16" type="primary">mprF</name>
    <name evidence="16" type="ORF">QX99_00117</name>
</gene>
<dbReference type="STRING" id="137591.AO080_02465"/>
<name>A0A0D1JMX9_9LACO</name>
<dbReference type="SUPFAM" id="SSF55729">
    <property type="entry name" value="Acyl-CoA N-acyltransferases (Nat)"/>
    <property type="match status" value="1"/>
</dbReference>
<keyword evidence="7 14" id="KW-0812">Transmembrane</keyword>
<feature type="transmembrane region" description="Helical" evidence="14">
    <location>
        <begin position="474"/>
        <end position="497"/>
    </location>
</feature>
<dbReference type="PATRIC" id="fig|137591.25.peg.115"/>
<feature type="transmembrane region" description="Helical" evidence="14">
    <location>
        <begin position="217"/>
        <end position="238"/>
    </location>
</feature>
<evidence type="ECO:0000313" key="17">
    <source>
        <dbReference type="Proteomes" id="UP000032287"/>
    </source>
</evidence>
<comment type="subcellular location">
    <subcellularLocation>
        <location evidence="1 14">Cell membrane</location>
        <topology evidence="1 14">Multi-pass membrane protein</topology>
    </subcellularLocation>
</comment>
<evidence type="ECO:0000256" key="3">
    <source>
        <dbReference type="ARBA" id="ARBA00012014"/>
    </source>
</evidence>
<dbReference type="InterPro" id="IPR016181">
    <property type="entry name" value="Acyl_CoA_acyltransferase"/>
</dbReference>
<dbReference type="GO" id="GO:0046677">
    <property type="term" value="P:response to antibiotic"/>
    <property type="evidence" value="ECO:0007669"/>
    <property type="project" value="UniProtKB-KW"/>
</dbReference>
<keyword evidence="8 14" id="KW-1133">Transmembrane helix</keyword>
<evidence type="ECO:0000256" key="8">
    <source>
        <dbReference type="ARBA" id="ARBA00022989"/>
    </source>
</evidence>
<keyword evidence="17" id="KW-1185">Reference proteome</keyword>
<evidence type="ECO:0000256" key="1">
    <source>
        <dbReference type="ARBA" id="ARBA00004651"/>
    </source>
</evidence>
<comment type="catalytic activity">
    <reaction evidence="13 14">
        <text>L-lysyl-tRNA(Lys) + a 1,2-diacyl-sn-glycero-3-phospho-(1'-sn-glycerol) = a 1,2-diacyl-sn-glycero-3-phospho-1'-(3'-O-L-lysyl)-sn-glycerol + tRNA(Lys)</text>
        <dbReference type="Rhea" id="RHEA:10668"/>
        <dbReference type="Rhea" id="RHEA-COMP:9696"/>
        <dbReference type="Rhea" id="RHEA-COMP:9697"/>
        <dbReference type="ChEBI" id="CHEBI:64716"/>
        <dbReference type="ChEBI" id="CHEBI:75792"/>
        <dbReference type="ChEBI" id="CHEBI:78442"/>
        <dbReference type="ChEBI" id="CHEBI:78529"/>
        <dbReference type="EC" id="2.3.2.3"/>
    </reaction>
</comment>
<evidence type="ECO:0000256" key="14">
    <source>
        <dbReference type="RuleBase" id="RU363042"/>
    </source>
</evidence>
<dbReference type="InterPro" id="IPR051211">
    <property type="entry name" value="PG_lysyltransferase"/>
</dbReference>
<feature type="transmembrane region" description="Helical" evidence="14">
    <location>
        <begin position="125"/>
        <end position="149"/>
    </location>
</feature>
<dbReference type="GO" id="GO:0055091">
    <property type="term" value="P:phospholipid homeostasis"/>
    <property type="evidence" value="ECO:0007669"/>
    <property type="project" value="TreeGrafter"/>
</dbReference>